<dbReference type="Proteomes" id="UP000326396">
    <property type="component" value="Unassembled WGS sequence"/>
</dbReference>
<dbReference type="EMBL" id="SZYD01001352">
    <property type="protein sequence ID" value="KAD0832388.1"/>
    <property type="molecule type" value="Genomic_DNA"/>
</dbReference>
<gene>
    <name evidence="1" type="ORF">E3N88_43650</name>
</gene>
<protein>
    <recommendedName>
        <fullName evidence="3">Ty3 transposon capsid-like protein domain-containing protein</fullName>
    </recommendedName>
</protein>
<dbReference type="OrthoDB" id="1742322at2759"/>
<reference evidence="1 2" key="1">
    <citation type="submission" date="2019-05" db="EMBL/GenBank/DDBJ databases">
        <title>Mikania micrantha, genome provides insights into the molecular mechanism of rapid growth.</title>
        <authorList>
            <person name="Liu B."/>
        </authorList>
    </citation>
    <scope>NUCLEOTIDE SEQUENCE [LARGE SCALE GENOMIC DNA]</scope>
    <source>
        <strain evidence="1">NLD-2019</strain>
        <tissue evidence="1">Leaf</tissue>
    </source>
</reference>
<dbReference type="AlphaFoldDB" id="A0A5N6LEG1"/>
<accession>A0A5N6LEG1</accession>
<organism evidence="1 2">
    <name type="scientific">Mikania micrantha</name>
    <name type="common">bitter vine</name>
    <dbReference type="NCBI Taxonomy" id="192012"/>
    <lineage>
        <taxon>Eukaryota</taxon>
        <taxon>Viridiplantae</taxon>
        <taxon>Streptophyta</taxon>
        <taxon>Embryophyta</taxon>
        <taxon>Tracheophyta</taxon>
        <taxon>Spermatophyta</taxon>
        <taxon>Magnoliopsida</taxon>
        <taxon>eudicotyledons</taxon>
        <taxon>Gunneridae</taxon>
        <taxon>Pentapetalae</taxon>
        <taxon>asterids</taxon>
        <taxon>campanulids</taxon>
        <taxon>Asterales</taxon>
        <taxon>Asteraceae</taxon>
        <taxon>Asteroideae</taxon>
        <taxon>Heliantheae alliance</taxon>
        <taxon>Eupatorieae</taxon>
        <taxon>Mikania</taxon>
    </lineage>
</organism>
<keyword evidence="2" id="KW-1185">Reference proteome</keyword>
<evidence type="ECO:0008006" key="3">
    <source>
        <dbReference type="Google" id="ProtNLM"/>
    </source>
</evidence>
<proteinExistence type="predicted"/>
<evidence type="ECO:0000313" key="1">
    <source>
        <dbReference type="EMBL" id="KAD0832388.1"/>
    </source>
</evidence>
<name>A0A5N6LEG1_9ASTR</name>
<evidence type="ECO:0000313" key="2">
    <source>
        <dbReference type="Proteomes" id="UP000326396"/>
    </source>
</evidence>
<comment type="caution">
    <text evidence="1">The sequence shown here is derived from an EMBL/GenBank/DDBJ whole genome shotgun (WGS) entry which is preliminary data.</text>
</comment>
<sequence length="168" mass="18940">MYVICCIGIRTGIVNCKKRSTTICRRTDLEKTIDEHALKLLKADAFMQRSEQTFANLNGNSFLKTKGVLVTNISWKIYLEAIVARFSTTLFEDAMGMLTSLSQTGLLEEFCQEFDACLLKVSIPKPYAVSIFLKAVNPAIGGRVKMFQPKTLREAFYQAKIQDAKRDP</sequence>